<dbReference type="SUPFAM" id="SSF51197">
    <property type="entry name" value="Clavaminate synthase-like"/>
    <property type="match status" value="1"/>
</dbReference>
<comment type="caution">
    <text evidence="7">The sequence shown here is derived from an EMBL/GenBank/DDBJ whole genome shotgun (WGS) entry which is preliminary data.</text>
</comment>
<keyword evidence="4" id="KW-0560">Oxidoreductase</keyword>
<evidence type="ECO:0000313" key="7">
    <source>
        <dbReference type="EMBL" id="MFA0569725.1"/>
    </source>
</evidence>
<keyword evidence="5" id="KW-0408">Iron</keyword>
<evidence type="ECO:0000256" key="2">
    <source>
        <dbReference type="ARBA" id="ARBA00022723"/>
    </source>
</evidence>
<gene>
    <name evidence="7" type="ORF">AB4566_15750</name>
</gene>
<organism evidence="7 8">
    <name type="scientific">Vibrio gallaecicus</name>
    <dbReference type="NCBI Taxonomy" id="552386"/>
    <lineage>
        <taxon>Bacteria</taxon>
        <taxon>Pseudomonadati</taxon>
        <taxon>Pseudomonadota</taxon>
        <taxon>Gammaproteobacteria</taxon>
        <taxon>Vibrionales</taxon>
        <taxon>Vibrionaceae</taxon>
        <taxon>Vibrio</taxon>
    </lineage>
</organism>
<evidence type="ECO:0000256" key="1">
    <source>
        <dbReference type="ARBA" id="ARBA00001954"/>
    </source>
</evidence>
<evidence type="ECO:0000256" key="3">
    <source>
        <dbReference type="ARBA" id="ARBA00022964"/>
    </source>
</evidence>
<evidence type="ECO:0000313" key="8">
    <source>
        <dbReference type="Proteomes" id="UP001570417"/>
    </source>
</evidence>
<accession>A0ABV4NE76</accession>
<evidence type="ECO:0000256" key="5">
    <source>
        <dbReference type="ARBA" id="ARBA00023004"/>
    </source>
</evidence>
<dbReference type="PANTHER" id="PTHR13096:SF8">
    <property type="entry name" value="RIBOSOMAL OXYGENASE 1"/>
    <property type="match status" value="1"/>
</dbReference>
<dbReference type="InterPro" id="IPR046799">
    <property type="entry name" value="ROXA-like_wH"/>
</dbReference>
<proteinExistence type="predicted"/>
<dbReference type="PANTHER" id="PTHR13096">
    <property type="entry name" value="MINA53 MYC INDUCED NUCLEAR ANTIGEN"/>
    <property type="match status" value="1"/>
</dbReference>
<dbReference type="Gene3D" id="2.60.120.650">
    <property type="entry name" value="Cupin"/>
    <property type="match status" value="1"/>
</dbReference>
<dbReference type="Gene3D" id="3.40.366.30">
    <property type="entry name" value="50S ribosomal protein L16 arginine hydroxylase, Chain A, Domain 2"/>
    <property type="match status" value="1"/>
</dbReference>
<reference evidence="7 8" key="1">
    <citation type="journal article" date="2024" name="ISME J.">
        <title>Tailless and filamentous prophages are predominant in marine Vibrio.</title>
        <authorList>
            <person name="Steensen K."/>
            <person name="Seneca J."/>
            <person name="Bartlau N."/>
            <person name="Yu X.A."/>
            <person name="Hussain F.A."/>
            <person name="Polz M.F."/>
        </authorList>
    </citation>
    <scope>NUCLEOTIDE SEQUENCE [LARGE SCALE GENOMIC DNA]</scope>
    <source>
        <strain evidence="7 8">10N.222.51.A1</strain>
    </source>
</reference>
<dbReference type="Pfam" id="PF08007">
    <property type="entry name" value="JmjC_2"/>
    <property type="match status" value="1"/>
</dbReference>
<keyword evidence="8" id="KW-1185">Reference proteome</keyword>
<sequence>MYQLSFSMPEFLENYWHKKPTILKGGFQNFIDPISPEELAGLSMEEEIDSRFVSNFNDEWTAEHGPFGEEKFSQLSESHWQLIVQAANHWHEGANQLTEAFTSLPNWLFDDLMICYSAIGGGVGPHIDQYDVFIIQGQGKRQWRVGAKDVGQYKETCRASALRQIEGFDAIIDETLEPGDILYIPPGFPHEGNTLEPSMSYSIGYRSPKEQELISNFADFVLAHDMGDVHLHDPEFKTQDTYGKIRTSDLANLTTMLKSALEQPGTVNDFMGCLLSQSRHQLNIVAPEPLWKPEEVAQHLESEGEIYRVSGLKALYHEHEDKMAYINGEVIKVADEDTAFLNTLCNQPVIHSGITMSQASISLLTDLVNKGYWFIED</sequence>
<dbReference type="InterPro" id="IPR039994">
    <property type="entry name" value="NO66-like"/>
</dbReference>
<dbReference type="Proteomes" id="UP001570417">
    <property type="component" value="Unassembled WGS sequence"/>
</dbReference>
<dbReference type="Pfam" id="PF20514">
    <property type="entry name" value="WHD_ROXA"/>
    <property type="match status" value="1"/>
</dbReference>
<dbReference type="EMBL" id="JBFRUW010000059">
    <property type="protein sequence ID" value="MFA0569725.1"/>
    <property type="molecule type" value="Genomic_DNA"/>
</dbReference>
<feature type="domain" description="JmjC" evidence="6">
    <location>
        <begin position="93"/>
        <end position="222"/>
    </location>
</feature>
<name>A0ABV4NE76_9VIBR</name>
<protein>
    <submittedName>
        <fullName evidence="7">Cupin domain-containing protein</fullName>
    </submittedName>
</protein>
<comment type="cofactor">
    <cofactor evidence="1">
        <name>Fe(2+)</name>
        <dbReference type="ChEBI" id="CHEBI:29033"/>
    </cofactor>
</comment>
<dbReference type="SMART" id="SM00558">
    <property type="entry name" value="JmjC"/>
    <property type="match status" value="1"/>
</dbReference>
<dbReference type="PROSITE" id="PS51184">
    <property type="entry name" value="JMJC"/>
    <property type="match status" value="1"/>
</dbReference>
<keyword evidence="2" id="KW-0479">Metal-binding</keyword>
<evidence type="ECO:0000256" key="4">
    <source>
        <dbReference type="ARBA" id="ARBA00023002"/>
    </source>
</evidence>
<dbReference type="InterPro" id="IPR003347">
    <property type="entry name" value="JmjC_dom"/>
</dbReference>
<evidence type="ECO:0000259" key="6">
    <source>
        <dbReference type="PROSITE" id="PS51184"/>
    </source>
</evidence>
<dbReference type="RefSeq" id="WP_372266963.1">
    <property type="nucleotide sequence ID" value="NZ_JBFRUW010000059.1"/>
</dbReference>
<keyword evidence="3" id="KW-0223">Dioxygenase</keyword>